<dbReference type="InterPro" id="IPR015943">
    <property type="entry name" value="WD40/YVTN_repeat-like_dom_sf"/>
</dbReference>
<feature type="domain" description="Histidine kinase" evidence="10">
    <location>
        <begin position="860"/>
        <end position="1081"/>
    </location>
</feature>
<evidence type="ECO:0000256" key="3">
    <source>
        <dbReference type="ARBA" id="ARBA00022553"/>
    </source>
</evidence>
<dbReference type="InterPro" id="IPR009057">
    <property type="entry name" value="Homeodomain-like_sf"/>
</dbReference>
<dbReference type="SUPFAM" id="SSF52172">
    <property type="entry name" value="CheY-like"/>
    <property type="match status" value="1"/>
</dbReference>
<evidence type="ECO:0000313" key="12">
    <source>
        <dbReference type="EMBL" id="MDR6969380.1"/>
    </source>
</evidence>
<keyword evidence="3 7" id="KW-0597">Phosphoprotein</keyword>
<gene>
    <name evidence="12" type="ORF">J2X31_003411</name>
</gene>
<keyword evidence="13" id="KW-1185">Reference proteome</keyword>
<keyword evidence="8" id="KW-0732">Signal</keyword>
<dbReference type="PROSITE" id="PS00041">
    <property type="entry name" value="HTH_ARAC_FAMILY_1"/>
    <property type="match status" value="1"/>
</dbReference>
<sequence length="1379" mass="156864">MMCFKKYILLFLLIFNGCLNVQAQDSGLYFEQINYNEDFSPSMISSMVQNKKGFIWIGTENGLFRYDGYSFYRYIRDKNLQGSLSNNHVNVIFEDSAENLWIGTNHGVNLFNKNSNNFTQIDVSTTKGGKSYISSFAEDGQKNLWIGTFGGVKRLNKKTNLLENIKSDSNFLLNHSRVLSLFFDKEYGILVGTSLGIQCFDPATSDLKGLPSGFTKNKEFLKAKIWKIVKEANGDLWFATESEGAFFYSKANDVLVQYKYSFNDPNSISSNWISDIIAIDENNTWFATKDGLSVFDKKKKKFIRHKHNPLNNSSLTDNDVKCFLKDRHGCIWVGTTAGGINFYNKANSNFTTIGEAIKPNFGLNNAIVTAVLKQNRDALWIGTYGGGLNYLDLKNKTSVSYVVDYKDEKKTKNLITALIDKGDNQLLCGTFNGLYQFDKGSKQFKPIPLSANGLFEDERPITSLLMDEGDIWVGTNGNGVKRVLQEGTVENYRADGSQNSLSDNFVMDLENRKNGIWIATQNGLNYFEKASKKVTRIYKTNTKKRIGNNSLTVLFTDSKGRLWIGADYDGLFYLDETTENFFAFNKSKGFTDAPIKSITEDAQGNLWVSSEDVLFKIKIKKQLAKSKGLDFEITKYSAKDGVSVKQFSYNCGIKLNENQLVFGAAKGLTIFNPQQIKKLPNDSEIVFTNLIVNNEIVEAGKKNSILSKTISETSEITINYDQGYIGLEFSSLNFVNPKKNKYAYKLDNSLSKDEWHNTGTQNRINLSNLNPGTYILSIKSTNEDGGWNPMIKTLKITILPPWWRSWWAYSLYSILFLFGTYVIVRFIKHRVKLKRELFLEHIENERKQEIFNMQLNFFTNISHEIRTPLTLIKGPVEELLASSQNDPKTEVKLKTIQQNSDRLLKLVNELLDFRKAEKGHMKMYFERQDIVAFCFEIYESFKGLAVEKNIEYKFVLNSNTIHVFFDKNQMEKVVFNLLSNAFKFTKKNGKIVFAVEQGSGTENKVFIRIKDNGIGIPENSKSNIFNRFFQVDDRGVQNMGSGVGLALSKSIVELHKGEITIPEEKESWAKTVFQIALLLGDQHLTDDQIIESSPGVSQHVIDAENVPSKPQILSEEEVELEHNDFDLGKKTVLIVEDNDEVRKFIFNILNEEYSVLDFSNAKDAISYMQKEIPDLIVSDIMMPEMDGLEFCKYIKTNESTNHIPVILLTAKASTDNKIEGLTTGADAYISKPFSIQVLKLSILNLLSSKEILRLKYSGSFIVDSDLDKLTTPEELFIKKLMKVIEENLENPEFDVNMLVKEIGMSRTILYKKVNTLTNHSVASLIKHLRLKKAADIIMNTTYPISEVAFMVGFNDRKHFSREFKKVYKVSPTVYKGSKE</sequence>
<dbReference type="InterPro" id="IPR013783">
    <property type="entry name" value="Ig-like_fold"/>
</dbReference>
<evidence type="ECO:0000256" key="2">
    <source>
        <dbReference type="ARBA" id="ARBA00012438"/>
    </source>
</evidence>
<evidence type="ECO:0000259" key="10">
    <source>
        <dbReference type="PROSITE" id="PS50109"/>
    </source>
</evidence>
<dbReference type="Pfam" id="PF07494">
    <property type="entry name" value="Reg_prop"/>
    <property type="match status" value="4"/>
</dbReference>
<dbReference type="SMART" id="SM00388">
    <property type="entry name" value="HisKA"/>
    <property type="match status" value="1"/>
</dbReference>
<dbReference type="PANTHER" id="PTHR43547">
    <property type="entry name" value="TWO-COMPONENT HISTIDINE KINASE"/>
    <property type="match status" value="1"/>
</dbReference>
<dbReference type="SMART" id="SM00342">
    <property type="entry name" value="HTH_ARAC"/>
    <property type="match status" value="1"/>
</dbReference>
<dbReference type="Pfam" id="PF07495">
    <property type="entry name" value="Y_Y_Y"/>
    <property type="match status" value="1"/>
</dbReference>
<dbReference type="SMART" id="SM00387">
    <property type="entry name" value="HATPase_c"/>
    <property type="match status" value="1"/>
</dbReference>
<dbReference type="EC" id="2.7.13.3" evidence="2"/>
<dbReference type="InterPro" id="IPR003661">
    <property type="entry name" value="HisK_dim/P_dom"/>
</dbReference>
<dbReference type="CDD" id="cd00075">
    <property type="entry name" value="HATPase"/>
    <property type="match status" value="1"/>
</dbReference>
<keyword evidence="12" id="KW-0808">Transferase</keyword>
<organism evidence="12 13">
    <name type="scientific">Flavobacterium arsenatis</name>
    <dbReference type="NCBI Taxonomy" id="1484332"/>
    <lineage>
        <taxon>Bacteria</taxon>
        <taxon>Pseudomonadati</taxon>
        <taxon>Bacteroidota</taxon>
        <taxon>Flavobacteriia</taxon>
        <taxon>Flavobacteriales</taxon>
        <taxon>Flavobacteriaceae</taxon>
        <taxon>Flavobacterium</taxon>
    </lineage>
</organism>
<feature type="signal peptide" evidence="8">
    <location>
        <begin position="1"/>
        <end position="23"/>
    </location>
</feature>
<dbReference type="PANTHER" id="PTHR43547:SF2">
    <property type="entry name" value="HYBRID SIGNAL TRANSDUCTION HISTIDINE KINASE C"/>
    <property type="match status" value="1"/>
</dbReference>
<name>A0ABU1TU21_9FLAO</name>
<evidence type="ECO:0000256" key="6">
    <source>
        <dbReference type="ARBA" id="ARBA00023163"/>
    </source>
</evidence>
<accession>A0ABU1TU21</accession>
<dbReference type="SUPFAM" id="SSF47384">
    <property type="entry name" value="Homodimeric domain of signal transducing histidine kinase"/>
    <property type="match status" value="1"/>
</dbReference>
<keyword evidence="12" id="KW-0418">Kinase</keyword>
<reference evidence="12 13" key="1">
    <citation type="submission" date="2023-07" db="EMBL/GenBank/DDBJ databases">
        <title>Sorghum-associated microbial communities from plants grown in Nebraska, USA.</title>
        <authorList>
            <person name="Schachtman D."/>
        </authorList>
    </citation>
    <scope>NUCLEOTIDE SEQUENCE [LARGE SCALE GENOMIC DNA]</scope>
    <source>
        <strain evidence="12 13">3773</strain>
    </source>
</reference>
<dbReference type="Gene3D" id="3.30.565.10">
    <property type="entry name" value="Histidine kinase-like ATPase, C-terminal domain"/>
    <property type="match status" value="1"/>
</dbReference>
<dbReference type="PROSITE" id="PS50110">
    <property type="entry name" value="RESPONSE_REGULATORY"/>
    <property type="match status" value="1"/>
</dbReference>
<comment type="caution">
    <text evidence="12">The sequence shown here is derived from an EMBL/GenBank/DDBJ whole genome shotgun (WGS) entry which is preliminary data.</text>
</comment>
<comment type="catalytic activity">
    <reaction evidence="1">
        <text>ATP + protein L-histidine = ADP + protein N-phospho-L-histidine.</text>
        <dbReference type="EC" id="2.7.13.3"/>
    </reaction>
</comment>
<evidence type="ECO:0000256" key="7">
    <source>
        <dbReference type="PROSITE-ProRule" id="PRU00169"/>
    </source>
</evidence>
<dbReference type="PROSITE" id="PS50109">
    <property type="entry name" value="HIS_KIN"/>
    <property type="match status" value="1"/>
</dbReference>
<evidence type="ECO:0000259" key="11">
    <source>
        <dbReference type="PROSITE" id="PS50110"/>
    </source>
</evidence>
<dbReference type="Gene3D" id="1.10.287.130">
    <property type="match status" value="1"/>
</dbReference>
<dbReference type="Gene3D" id="3.40.50.2300">
    <property type="match status" value="1"/>
</dbReference>
<evidence type="ECO:0000313" key="13">
    <source>
        <dbReference type="Proteomes" id="UP001255185"/>
    </source>
</evidence>
<dbReference type="InterPro" id="IPR005467">
    <property type="entry name" value="His_kinase_dom"/>
</dbReference>
<dbReference type="Proteomes" id="UP001255185">
    <property type="component" value="Unassembled WGS sequence"/>
</dbReference>
<dbReference type="SUPFAM" id="SSF55874">
    <property type="entry name" value="ATPase domain of HSP90 chaperone/DNA topoisomerase II/histidine kinase"/>
    <property type="match status" value="1"/>
</dbReference>
<dbReference type="SUPFAM" id="SSF46689">
    <property type="entry name" value="Homeodomain-like"/>
    <property type="match status" value="1"/>
</dbReference>
<dbReference type="Pfam" id="PF00072">
    <property type="entry name" value="Response_reg"/>
    <property type="match status" value="1"/>
</dbReference>
<feature type="chain" id="PRO_5045488761" description="histidine kinase" evidence="8">
    <location>
        <begin position="24"/>
        <end position="1379"/>
    </location>
</feature>
<feature type="domain" description="Response regulatory" evidence="11">
    <location>
        <begin position="1131"/>
        <end position="1246"/>
    </location>
</feature>
<dbReference type="InterPro" id="IPR011110">
    <property type="entry name" value="Reg_prop"/>
</dbReference>
<keyword evidence="6" id="KW-0804">Transcription</keyword>
<evidence type="ECO:0000256" key="1">
    <source>
        <dbReference type="ARBA" id="ARBA00000085"/>
    </source>
</evidence>
<dbReference type="Pfam" id="PF00512">
    <property type="entry name" value="HisKA"/>
    <property type="match status" value="1"/>
</dbReference>
<dbReference type="InterPro" id="IPR011006">
    <property type="entry name" value="CheY-like_superfamily"/>
</dbReference>
<dbReference type="Gene3D" id="2.130.10.10">
    <property type="entry name" value="YVTN repeat-like/Quinoprotein amine dehydrogenase"/>
    <property type="match status" value="2"/>
</dbReference>
<evidence type="ECO:0000256" key="8">
    <source>
        <dbReference type="SAM" id="SignalP"/>
    </source>
</evidence>
<feature type="modified residue" description="4-aspartylphosphate" evidence="7">
    <location>
        <position position="1179"/>
    </location>
</feature>
<keyword evidence="5" id="KW-0238">DNA-binding</keyword>
<dbReference type="InterPro" id="IPR011123">
    <property type="entry name" value="Y_Y_Y"/>
</dbReference>
<evidence type="ECO:0000256" key="5">
    <source>
        <dbReference type="ARBA" id="ARBA00023125"/>
    </source>
</evidence>
<dbReference type="Pfam" id="PF12833">
    <property type="entry name" value="HTH_18"/>
    <property type="match status" value="1"/>
</dbReference>
<dbReference type="RefSeq" id="WP_310028378.1">
    <property type="nucleotide sequence ID" value="NZ_JAVDVI010000019.1"/>
</dbReference>
<dbReference type="InterPro" id="IPR001789">
    <property type="entry name" value="Sig_transdc_resp-reg_receiver"/>
</dbReference>
<dbReference type="EMBL" id="JAVDVI010000019">
    <property type="protein sequence ID" value="MDR6969380.1"/>
    <property type="molecule type" value="Genomic_DNA"/>
</dbReference>
<dbReference type="PROSITE" id="PS01124">
    <property type="entry name" value="HTH_ARAC_FAMILY_2"/>
    <property type="match status" value="1"/>
</dbReference>
<keyword evidence="4" id="KW-0805">Transcription regulation</keyword>
<dbReference type="InterPro" id="IPR036890">
    <property type="entry name" value="HATPase_C_sf"/>
</dbReference>
<evidence type="ECO:0000256" key="4">
    <source>
        <dbReference type="ARBA" id="ARBA00023015"/>
    </source>
</evidence>
<protein>
    <recommendedName>
        <fullName evidence="2">histidine kinase</fullName>
        <ecNumber evidence="2">2.7.13.3</ecNumber>
    </recommendedName>
</protein>
<dbReference type="CDD" id="cd00082">
    <property type="entry name" value="HisKA"/>
    <property type="match status" value="1"/>
</dbReference>
<dbReference type="InterPro" id="IPR003594">
    <property type="entry name" value="HATPase_dom"/>
</dbReference>
<dbReference type="GO" id="GO:0016301">
    <property type="term" value="F:kinase activity"/>
    <property type="evidence" value="ECO:0007669"/>
    <property type="project" value="UniProtKB-KW"/>
</dbReference>
<dbReference type="InterPro" id="IPR018060">
    <property type="entry name" value="HTH_AraC"/>
</dbReference>
<dbReference type="InterPro" id="IPR018062">
    <property type="entry name" value="HTH_AraC-typ_CS"/>
</dbReference>
<dbReference type="InterPro" id="IPR004358">
    <property type="entry name" value="Sig_transdc_His_kin-like_C"/>
</dbReference>
<dbReference type="Gene3D" id="2.60.40.10">
    <property type="entry name" value="Immunoglobulins"/>
    <property type="match status" value="1"/>
</dbReference>
<dbReference type="SMART" id="SM00448">
    <property type="entry name" value="REC"/>
    <property type="match status" value="1"/>
</dbReference>
<dbReference type="InterPro" id="IPR036097">
    <property type="entry name" value="HisK_dim/P_sf"/>
</dbReference>
<dbReference type="Gene3D" id="1.10.10.60">
    <property type="entry name" value="Homeodomain-like"/>
    <property type="match status" value="1"/>
</dbReference>
<evidence type="ECO:0000259" key="9">
    <source>
        <dbReference type="PROSITE" id="PS01124"/>
    </source>
</evidence>
<dbReference type="SUPFAM" id="SSF63829">
    <property type="entry name" value="Calcium-dependent phosphotriesterase"/>
    <property type="match status" value="3"/>
</dbReference>
<feature type="domain" description="HTH araC/xylS-type" evidence="9">
    <location>
        <begin position="1278"/>
        <end position="1377"/>
    </location>
</feature>
<proteinExistence type="predicted"/>
<dbReference type="Pfam" id="PF02518">
    <property type="entry name" value="HATPase_c"/>
    <property type="match status" value="1"/>
</dbReference>
<dbReference type="PRINTS" id="PR00344">
    <property type="entry name" value="BCTRLSENSOR"/>
</dbReference>